<keyword evidence="2" id="KW-1185">Reference proteome</keyword>
<evidence type="ECO:0000313" key="1">
    <source>
        <dbReference type="EMBL" id="KAJ0177925.1"/>
    </source>
</evidence>
<reference evidence="1 2" key="1">
    <citation type="journal article" date="2021" name="Front. Genet.">
        <title>Chromosome-Level Genome Assembly Reveals Significant Gene Expansion in the Toll and IMD Signaling Pathways of Dendrolimus kikuchii.</title>
        <authorList>
            <person name="Zhou J."/>
            <person name="Wu P."/>
            <person name="Xiong Z."/>
            <person name="Liu N."/>
            <person name="Zhao N."/>
            <person name="Ji M."/>
            <person name="Qiu Y."/>
            <person name="Yang B."/>
        </authorList>
    </citation>
    <scope>NUCLEOTIDE SEQUENCE [LARGE SCALE GENOMIC DNA]</scope>
    <source>
        <strain evidence="1">Ann1</strain>
    </source>
</reference>
<sequence>MGKKVKDKPIPLKKSIKPPSSPKLITRDPSLPLSLPTTSKIVQLQTSEENKEPLKKRFCRFVYDKHKKTFCGRTAKSWACILGYSIMYLIFLTTYTMVFLYGSLMILKHTVDYTAVDKILLLTYSEKGIGITATPTAENIYPIIWYRRGETVDYEKYVRAIDRLLLVNRRKKDLNYLGPCAQAPYGYGESPCILLRINRQWKWAGKPLQLNSSKIHTAPALVKEWIQKDAKKLWFYCSGCDSYDREHIGRLNYYPYPPGIDPDLFPLDTEDMSPLIAVKITNFTLGVSLAVECKLWYDSGPSSIGFVLYVTADGSNDRH</sequence>
<name>A0ACC1D285_9NEOP</name>
<dbReference type="EMBL" id="CM034397">
    <property type="protein sequence ID" value="KAJ0177925.1"/>
    <property type="molecule type" value="Genomic_DNA"/>
</dbReference>
<proteinExistence type="predicted"/>
<protein>
    <submittedName>
        <fullName evidence="1">Uncharacterized protein</fullName>
    </submittedName>
</protein>
<comment type="caution">
    <text evidence="1">The sequence shown here is derived from an EMBL/GenBank/DDBJ whole genome shotgun (WGS) entry which is preliminary data.</text>
</comment>
<gene>
    <name evidence="1" type="ORF">K1T71_006798</name>
</gene>
<organism evidence="1 2">
    <name type="scientific">Dendrolimus kikuchii</name>
    <dbReference type="NCBI Taxonomy" id="765133"/>
    <lineage>
        <taxon>Eukaryota</taxon>
        <taxon>Metazoa</taxon>
        <taxon>Ecdysozoa</taxon>
        <taxon>Arthropoda</taxon>
        <taxon>Hexapoda</taxon>
        <taxon>Insecta</taxon>
        <taxon>Pterygota</taxon>
        <taxon>Neoptera</taxon>
        <taxon>Endopterygota</taxon>
        <taxon>Lepidoptera</taxon>
        <taxon>Glossata</taxon>
        <taxon>Ditrysia</taxon>
        <taxon>Bombycoidea</taxon>
        <taxon>Lasiocampidae</taxon>
        <taxon>Dendrolimus</taxon>
    </lineage>
</organism>
<evidence type="ECO:0000313" key="2">
    <source>
        <dbReference type="Proteomes" id="UP000824533"/>
    </source>
</evidence>
<accession>A0ACC1D285</accession>
<dbReference type="Proteomes" id="UP000824533">
    <property type="component" value="Linkage Group LG11"/>
</dbReference>